<accession>A0ACB8WK38</accession>
<organism evidence="1 2">
    <name type="scientific">Scortum barcoo</name>
    <name type="common">barcoo grunter</name>
    <dbReference type="NCBI Taxonomy" id="214431"/>
    <lineage>
        <taxon>Eukaryota</taxon>
        <taxon>Metazoa</taxon>
        <taxon>Chordata</taxon>
        <taxon>Craniata</taxon>
        <taxon>Vertebrata</taxon>
        <taxon>Euteleostomi</taxon>
        <taxon>Actinopterygii</taxon>
        <taxon>Neopterygii</taxon>
        <taxon>Teleostei</taxon>
        <taxon>Neoteleostei</taxon>
        <taxon>Acanthomorphata</taxon>
        <taxon>Eupercaria</taxon>
        <taxon>Centrarchiformes</taxon>
        <taxon>Terapontoidei</taxon>
        <taxon>Terapontidae</taxon>
        <taxon>Scortum</taxon>
    </lineage>
</organism>
<sequence length="663" mass="71736">MDGGWTGAVLTGLGALCVEGLTQTERGFASPAVAPSCSLCGPAVMAAGRPEAQDHPPENGFTPLEHPVPRLLPHIDGSVLPSLGGFGKHQKQLVVLTWIPALFIGFSQFSDYFLLAQPNGTCVQPLANHSNWTAAPPPVTELQLRANGTGEGQGDGGALLCACKEWRLELQTGLSQNVVTKWNLVCDSAWKVHIAKFSLLVGSIFGYLVMGVMADWFGRHPVLILSVLFMLVFGLSVAFSVNVTMFSTLRFFEGFCLAGLALSLYVLRIELCLPAWRFSMTMVASFLMVGGQLLMPGVAALCRNWPDRDDWQVLQIVIISPFVLMLPYVWIFPESLRWLLATQHYRRSKAMMLCIARKNQVGMTTEPSGVLTELEQELHKKPQRTCIVKMMSTRNLWKNIVVLCVNSLTGYGIHHCFARSMMDPEAQPTALCHADYYTMAGIAVATCLALCPAVGLMGRRGGLLTFMIITALASLLQLGLLNFLRDTLNRKFSVAFSIIGMFSSHAVSQLSIFFCAEITPTVIRGGGLGLVLASAGFGMLTAPIMELHNQKGYFLHHVIFACCTLLCIICLLLLPEPRGQPLPESLADGETFTRQTLLHPGEQHLLLAKNDGDYSRVHDTPLHLSATGGATVAVATALAAVPASYALATGGEVIGNRAIANGV</sequence>
<comment type="caution">
    <text evidence="1">The sequence shown here is derived from an EMBL/GenBank/DDBJ whole genome shotgun (WGS) entry which is preliminary data.</text>
</comment>
<reference evidence="1" key="1">
    <citation type="submission" date="2022-04" db="EMBL/GenBank/DDBJ databases">
        <title>Jade perch genome.</title>
        <authorList>
            <person name="Chao B."/>
        </authorList>
    </citation>
    <scope>NUCLEOTIDE SEQUENCE</scope>
    <source>
        <strain evidence="1">CB-2022</strain>
    </source>
</reference>
<protein>
    <submittedName>
        <fullName evidence="1">Uncharacterized protein</fullName>
    </submittedName>
</protein>
<proteinExistence type="predicted"/>
<dbReference type="EMBL" id="CM041538">
    <property type="protein sequence ID" value="KAI3368450.1"/>
    <property type="molecule type" value="Genomic_DNA"/>
</dbReference>
<keyword evidence="2" id="KW-1185">Reference proteome</keyword>
<evidence type="ECO:0000313" key="2">
    <source>
        <dbReference type="Proteomes" id="UP000831701"/>
    </source>
</evidence>
<evidence type="ECO:0000313" key="1">
    <source>
        <dbReference type="EMBL" id="KAI3368450.1"/>
    </source>
</evidence>
<name>A0ACB8WK38_9TELE</name>
<gene>
    <name evidence="1" type="ORF">L3Q82_025468</name>
</gene>
<dbReference type="Proteomes" id="UP000831701">
    <property type="component" value="Chromosome 8"/>
</dbReference>